<dbReference type="GO" id="GO:0009055">
    <property type="term" value="F:electron transfer activity"/>
    <property type="evidence" value="ECO:0007669"/>
    <property type="project" value="UniProtKB-UniRule"/>
</dbReference>
<keyword evidence="8 14" id="KW-1133">Transmembrane helix</keyword>
<keyword evidence="6 14" id="KW-0812">Transmembrane</keyword>
<evidence type="ECO:0000256" key="13">
    <source>
        <dbReference type="ARBA" id="ARBA00023284"/>
    </source>
</evidence>
<evidence type="ECO:0000256" key="8">
    <source>
        <dbReference type="ARBA" id="ARBA00022989"/>
    </source>
</evidence>
<gene>
    <name evidence="14" type="primary">dsbB</name>
    <name evidence="17" type="ORF">FHI69_16650</name>
    <name evidence="16" type="ORF">SAMN03097694_4698</name>
</gene>
<feature type="topological domain" description="Periplasmic" evidence="14">
    <location>
        <begin position="80"/>
        <end position="134"/>
    </location>
</feature>
<dbReference type="EMBL" id="VDGE01000006">
    <property type="protein sequence ID" value="TNC75876.1"/>
    <property type="molecule type" value="Genomic_DNA"/>
</dbReference>
<accession>A0A031GRA9</accession>
<dbReference type="EMBL" id="FPKH01000006">
    <property type="protein sequence ID" value="SFY13407.1"/>
    <property type="molecule type" value="Genomic_DNA"/>
</dbReference>
<evidence type="ECO:0000256" key="6">
    <source>
        <dbReference type="ARBA" id="ARBA00022692"/>
    </source>
</evidence>
<dbReference type="GO" id="GO:0015035">
    <property type="term" value="F:protein-disulfide reductase activity"/>
    <property type="evidence" value="ECO:0007669"/>
    <property type="project" value="UniProtKB-UniRule"/>
</dbReference>
<evidence type="ECO:0000313" key="17">
    <source>
        <dbReference type="EMBL" id="TNC75876.1"/>
    </source>
</evidence>
<keyword evidence="12 14" id="KW-0143">Chaperone</keyword>
<reference evidence="17 19" key="2">
    <citation type="submission" date="2019-06" db="EMBL/GenBank/DDBJ databases">
        <title>Genome sequence of Janthinobacterium lividum UCD_MED1.</title>
        <authorList>
            <person name="De Leon M.E."/>
            <person name="Jospin G."/>
        </authorList>
    </citation>
    <scope>NUCLEOTIDE SEQUENCE [LARGE SCALE GENOMIC DNA]</scope>
    <source>
        <strain evidence="17 19">UCD_MED1</strain>
    </source>
</reference>
<evidence type="ECO:0000256" key="1">
    <source>
        <dbReference type="ARBA" id="ARBA00004429"/>
    </source>
</evidence>
<keyword evidence="10 14" id="KW-0472">Membrane</keyword>
<keyword evidence="5" id="KW-0997">Cell inner membrane</keyword>
<evidence type="ECO:0000313" key="19">
    <source>
        <dbReference type="Proteomes" id="UP000305681"/>
    </source>
</evidence>
<keyword evidence="11 14" id="KW-1015">Disulfide bond</keyword>
<dbReference type="Proteomes" id="UP000305681">
    <property type="component" value="Unassembled WGS sequence"/>
</dbReference>
<comment type="similarity">
    <text evidence="2 14">Belongs to the DsbB family.</text>
</comment>
<keyword evidence="13 14" id="KW-0676">Redox-active center</keyword>
<feature type="topological domain" description="Periplasmic" evidence="14">
    <location>
        <begin position="25"/>
        <end position="42"/>
    </location>
</feature>
<dbReference type="PANTHER" id="PTHR36570:SF3">
    <property type="entry name" value="DISULFIDE BOND FORMATION PROTEIN B"/>
    <property type="match status" value="1"/>
</dbReference>
<dbReference type="SUPFAM" id="SSF158442">
    <property type="entry name" value="DsbB-like"/>
    <property type="match status" value="1"/>
</dbReference>
<dbReference type="InterPro" id="IPR050183">
    <property type="entry name" value="DsbB"/>
</dbReference>
<organism evidence="17 19">
    <name type="scientific">Janthinobacterium lividum</name>
    <dbReference type="NCBI Taxonomy" id="29581"/>
    <lineage>
        <taxon>Bacteria</taxon>
        <taxon>Pseudomonadati</taxon>
        <taxon>Pseudomonadota</taxon>
        <taxon>Betaproteobacteria</taxon>
        <taxon>Burkholderiales</taxon>
        <taxon>Oxalobacteraceae</taxon>
        <taxon>Janthinobacterium</taxon>
    </lineage>
</organism>
<feature type="topological domain" description="Cytoplasmic" evidence="14">
    <location>
        <begin position="154"/>
        <end position="156"/>
    </location>
</feature>
<evidence type="ECO:0000256" key="5">
    <source>
        <dbReference type="ARBA" id="ARBA00022519"/>
    </source>
</evidence>
<dbReference type="RefSeq" id="WP_034753580.1">
    <property type="nucleotide sequence ID" value="NZ_FPKH01000006.1"/>
</dbReference>
<dbReference type="Proteomes" id="UP000182489">
    <property type="component" value="Unassembled WGS sequence"/>
</dbReference>
<dbReference type="Gene3D" id="1.20.1550.10">
    <property type="entry name" value="DsbB-like"/>
    <property type="match status" value="1"/>
</dbReference>
<keyword evidence="3 14" id="KW-0813">Transport</keyword>
<evidence type="ECO:0000256" key="14">
    <source>
        <dbReference type="HAMAP-Rule" id="MF_00286"/>
    </source>
</evidence>
<keyword evidence="4 14" id="KW-1003">Cell membrane</keyword>
<evidence type="ECO:0000256" key="15">
    <source>
        <dbReference type="SAM" id="Phobius"/>
    </source>
</evidence>
<keyword evidence="9 14" id="KW-0560">Oxidoreductase</keyword>
<evidence type="ECO:0000256" key="4">
    <source>
        <dbReference type="ARBA" id="ARBA00022475"/>
    </source>
</evidence>
<reference evidence="16 18" key="1">
    <citation type="submission" date="2016-11" db="EMBL/GenBank/DDBJ databases">
        <authorList>
            <person name="Varghese N."/>
            <person name="Submissions S."/>
        </authorList>
    </citation>
    <scope>NUCLEOTIDE SEQUENCE [LARGE SCALE GENOMIC DNA]</scope>
    <source>
        <strain evidence="16 18">NFR18</strain>
    </source>
</reference>
<evidence type="ECO:0000256" key="7">
    <source>
        <dbReference type="ARBA" id="ARBA00022982"/>
    </source>
</evidence>
<evidence type="ECO:0000313" key="18">
    <source>
        <dbReference type="Proteomes" id="UP000182489"/>
    </source>
</evidence>
<evidence type="ECO:0000256" key="2">
    <source>
        <dbReference type="ARBA" id="ARBA00008823"/>
    </source>
</evidence>
<evidence type="ECO:0000256" key="12">
    <source>
        <dbReference type="ARBA" id="ARBA00023186"/>
    </source>
</evidence>
<feature type="topological domain" description="Cytoplasmic" evidence="14">
    <location>
        <begin position="1"/>
        <end position="7"/>
    </location>
</feature>
<evidence type="ECO:0000256" key="3">
    <source>
        <dbReference type="ARBA" id="ARBA00022448"/>
    </source>
</evidence>
<proteinExistence type="inferred from homology"/>
<dbReference type="Pfam" id="PF02600">
    <property type="entry name" value="DsbB"/>
    <property type="match status" value="1"/>
</dbReference>
<keyword evidence="7 14" id="KW-0249">Electron transport</keyword>
<evidence type="ECO:0000313" key="16">
    <source>
        <dbReference type="EMBL" id="SFY13407.1"/>
    </source>
</evidence>
<dbReference type="GO" id="GO:0005886">
    <property type="term" value="C:plasma membrane"/>
    <property type="evidence" value="ECO:0007669"/>
    <property type="project" value="UniProtKB-SubCell"/>
</dbReference>
<name>A0A031GRA9_9BURK</name>
<comment type="caution">
    <text evidence="14">Lacks conserved residue(s) required for the propagation of feature annotation.</text>
</comment>
<comment type="caution">
    <text evidence="17">The sequence shown here is derived from an EMBL/GenBank/DDBJ whole genome shotgun (WGS) entry which is preliminary data.</text>
</comment>
<dbReference type="OrthoDB" id="3711263at2"/>
<dbReference type="InterPro" id="IPR003752">
    <property type="entry name" value="DiS_bond_form_DsbB/BdbC"/>
</dbReference>
<evidence type="ECO:0000256" key="10">
    <source>
        <dbReference type="ARBA" id="ARBA00023136"/>
    </source>
</evidence>
<feature type="transmembrane region" description="Helical" evidence="15">
    <location>
        <begin position="38"/>
        <end position="57"/>
    </location>
</feature>
<dbReference type="PANTHER" id="PTHR36570">
    <property type="entry name" value="DISULFIDE BOND FORMATION PROTEIN B"/>
    <property type="match status" value="1"/>
</dbReference>
<dbReference type="InterPro" id="IPR023380">
    <property type="entry name" value="DsbB-like_sf"/>
</dbReference>
<feature type="transmembrane region" description="Helical" evidence="15">
    <location>
        <begin position="132"/>
        <end position="152"/>
    </location>
</feature>
<dbReference type="eggNOG" id="COG1495">
    <property type="taxonomic scope" value="Bacteria"/>
</dbReference>
<feature type="transmembrane region" description="Helical" evidence="15">
    <location>
        <begin position="64"/>
        <end position="83"/>
    </location>
</feature>
<evidence type="ECO:0000256" key="9">
    <source>
        <dbReference type="ARBA" id="ARBA00023002"/>
    </source>
</evidence>
<sequence>MKNSRTVLLLTAALCFLMLGVAMYLQHAMNMAPCPLCVIQRYLFLAIGIACLAGAVANRPKIGASVGLLAALGGLGVGAKHLYVLANPGFSCGIDPVETALNKVFTAELMPFMFESYGACESAGEPFFGLSIPQWAFAWFAIFAIAMLWTLLRRQK</sequence>
<comment type="subcellular location">
    <subcellularLocation>
        <location evidence="1">Cell inner membrane</location>
        <topology evidence="1">Multi-pass membrane protein</topology>
    </subcellularLocation>
    <subcellularLocation>
        <location evidence="14">Cell membrane</location>
        <topology evidence="14">Multi-pass membrane protein</topology>
    </subcellularLocation>
</comment>
<dbReference type="NCBIfam" id="NF002552">
    <property type="entry name" value="PRK02110.1"/>
    <property type="match status" value="1"/>
</dbReference>
<evidence type="ECO:0000256" key="11">
    <source>
        <dbReference type="ARBA" id="ARBA00023157"/>
    </source>
</evidence>
<comment type="function">
    <text evidence="14">Required for disulfide bond formation in some periplasmic proteins. Acts by oxidizing the DsbA protein.</text>
</comment>
<dbReference type="InterPro" id="IPR022920">
    <property type="entry name" value="Disulphide_bond_form_DsbB"/>
</dbReference>
<dbReference type="HAMAP" id="MF_00286">
    <property type="entry name" value="DsbB"/>
    <property type="match status" value="1"/>
</dbReference>
<dbReference type="GO" id="GO:0006457">
    <property type="term" value="P:protein folding"/>
    <property type="evidence" value="ECO:0007669"/>
    <property type="project" value="InterPro"/>
</dbReference>
<feature type="disulfide bond" description="Redox-active" evidence="14">
    <location>
        <begin position="34"/>
        <end position="37"/>
    </location>
</feature>
<dbReference type="AlphaFoldDB" id="A0A031GRA9"/>
<protein>
    <recommendedName>
        <fullName evidence="14">Disulfide bond formation protein B</fullName>
    </recommendedName>
    <alternativeName>
        <fullName evidence="14">Disulfide oxidoreductase</fullName>
    </alternativeName>
</protein>